<sequence length="62" mass="7131">MIEGLWKWLKSGCHLQRVLFDGCRKSEQMFKRSFNGSTNTQNKQSTGCASDCKSLIQLIYDL</sequence>
<gene>
    <name evidence="1" type="primary">wsbL</name>
</gene>
<organism evidence="1">
    <name type="scientific">Anoxybacteroides tepidamans</name>
    <dbReference type="NCBI Taxonomy" id="265948"/>
    <lineage>
        <taxon>Bacteria</taxon>
        <taxon>Bacillati</taxon>
        <taxon>Bacillota</taxon>
        <taxon>Bacilli</taxon>
        <taxon>Bacillales</taxon>
        <taxon>Anoxybacillaceae</taxon>
        <taxon>Anoxybacteroides</taxon>
    </lineage>
</organism>
<reference evidence="1" key="4">
    <citation type="journal article" date="2008" name="Carbohydr. Res.">
        <title>S-layer nanoglycobiology of bacteria.</title>
        <authorList>
            <person name="Messner P."/>
            <person name="Steiner K."/>
            <person name="Zarschler K."/>
            <person name="Schaffer C."/>
        </authorList>
    </citation>
    <scope>NUCLEOTIDE SEQUENCE</scope>
    <source>
        <strain evidence="1">GS5-97</strain>
    </source>
</reference>
<reference evidence="1" key="2">
    <citation type="journal article" date="2005" name="Microbiology">
        <title>The structure of secondary cell wall polymers: how Gram-positive bacteria stick their cell walls together.</title>
        <authorList>
            <person name="Schaffer C."/>
            <person name="Messner P."/>
        </authorList>
    </citation>
    <scope>NUCLEOTIDE SEQUENCE</scope>
    <source>
        <strain evidence="1">GS5-97</strain>
    </source>
</reference>
<dbReference type="EMBL" id="AY883421">
    <property type="protein sequence ID" value="ABM68328.1"/>
    <property type="molecule type" value="Genomic_DNA"/>
</dbReference>
<evidence type="ECO:0000313" key="1">
    <source>
        <dbReference type="EMBL" id="ABM68328.1"/>
    </source>
</evidence>
<reference evidence="1" key="3">
    <citation type="journal article" date="2007" name="Glycobiology">
        <title>The dTDP-4-dehydro-6-deoxyglucose reductase encoding fcd gene is part of the surface layer glycoprotein glycosylation gene cluster of Geobacillus tepidamans GS5-97T.</title>
        <authorList>
            <person name="Zayni S."/>
            <person name="Steiner K."/>
            <person name="Pfostl A."/>
            <person name="Hofinger A."/>
            <person name="Kosma P."/>
            <person name="Schaffer C."/>
            <person name="Messner P."/>
        </authorList>
    </citation>
    <scope>NUCLEOTIDE SEQUENCE</scope>
    <source>
        <strain evidence="1">GS5-97</strain>
    </source>
</reference>
<proteinExistence type="predicted"/>
<reference evidence="1" key="1">
    <citation type="journal article" date="2004" name="Int. J. Syst. Evol. Microbiol.">
        <title>Classification of isolates from locations in Austria and Yellowstone National Park as Geobacillus tepidamans sp. nov.</title>
        <authorList>
            <person name="Schaffer C."/>
            <person name="Franck W.L."/>
            <person name="Scheberl A."/>
            <person name="Kosma P."/>
            <person name="McDermott T.R."/>
            <person name="Messner P."/>
        </authorList>
    </citation>
    <scope>NUCLEOTIDE SEQUENCE</scope>
    <source>
        <strain evidence="1">GS5-97</strain>
    </source>
</reference>
<dbReference type="AlphaFoldDB" id="A2BD28"/>
<name>A2BD28_9BACL</name>
<protein>
    <submittedName>
        <fullName evidence="1">WsbL</fullName>
    </submittedName>
</protein>
<accession>A2BD28</accession>